<proteinExistence type="predicted"/>
<organism evidence="1 2">
    <name type="scientific">Puccinia striiformis f. sp. tritici</name>
    <dbReference type="NCBI Taxonomy" id="168172"/>
    <lineage>
        <taxon>Eukaryota</taxon>
        <taxon>Fungi</taxon>
        <taxon>Dikarya</taxon>
        <taxon>Basidiomycota</taxon>
        <taxon>Pucciniomycotina</taxon>
        <taxon>Pucciniomycetes</taxon>
        <taxon>Pucciniales</taxon>
        <taxon>Pucciniaceae</taxon>
        <taxon>Puccinia</taxon>
    </lineage>
</organism>
<name>A0ACC0DQQ0_9BASI</name>
<accession>A0ACC0DQQ0</accession>
<dbReference type="Proteomes" id="UP001060170">
    <property type="component" value="Chromosome 17"/>
</dbReference>
<comment type="caution">
    <text evidence="1">The sequence shown here is derived from an EMBL/GenBank/DDBJ whole genome shotgun (WGS) entry which is preliminary data.</text>
</comment>
<protein>
    <submittedName>
        <fullName evidence="1">Uncharacterized protein</fullName>
    </submittedName>
</protein>
<gene>
    <name evidence="1" type="ORF">MJO28_016017</name>
</gene>
<sequence>MLTHREYRTGGQFGAQRILCKVVNYGNGSQFGAQGSKTNLAYEESSSSDTETEIDELDPYLLDFSSEIYNRISEQACKTLKQTALLSQSYHKSCIPFLLQMSKRPKKTTFSIELQTFSRSKTIIVTDGDSTKKIVLLICTYAIRKNLKPSQREIDECLRKKIPLHNQFVSNQLHDLSKATLEKNKAALKEFGMPSWSDGTWESFKKTFLISPIVIRIKPYSHVTNPQGLPSCPPQIFEDTHYDFLNLTAISILGRPLESSNNDVLHHTIGPPDALKTTKASTHIGFSFQISHRLVSRALKLNKLSKAEKKKRTTNQAERFKIKH</sequence>
<dbReference type="EMBL" id="CM045881">
    <property type="protein sequence ID" value="KAI7937118.1"/>
    <property type="molecule type" value="Genomic_DNA"/>
</dbReference>
<evidence type="ECO:0000313" key="1">
    <source>
        <dbReference type="EMBL" id="KAI7937118.1"/>
    </source>
</evidence>
<reference evidence="2" key="1">
    <citation type="journal article" date="2018" name="BMC Genomics">
        <title>Genomic insights into host adaptation between the wheat stripe rust pathogen (Puccinia striiformis f. sp. tritici) and the barley stripe rust pathogen (Puccinia striiformis f. sp. hordei).</title>
        <authorList>
            <person name="Xia C."/>
            <person name="Wang M."/>
            <person name="Yin C."/>
            <person name="Cornejo O.E."/>
            <person name="Hulbert S.H."/>
            <person name="Chen X."/>
        </authorList>
    </citation>
    <scope>NUCLEOTIDE SEQUENCE [LARGE SCALE GENOMIC DNA]</scope>
    <source>
        <strain evidence="2">93-210</strain>
    </source>
</reference>
<keyword evidence="2" id="KW-1185">Reference proteome</keyword>
<evidence type="ECO:0000313" key="2">
    <source>
        <dbReference type="Proteomes" id="UP001060170"/>
    </source>
</evidence>
<reference evidence="1 2" key="3">
    <citation type="journal article" date="2022" name="Microbiol. Spectr.">
        <title>Folding features and dynamics of 3D genome architecture in plant fungal pathogens.</title>
        <authorList>
            <person name="Xia C."/>
        </authorList>
    </citation>
    <scope>NUCLEOTIDE SEQUENCE [LARGE SCALE GENOMIC DNA]</scope>
    <source>
        <strain evidence="1 2">93-210</strain>
    </source>
</reference>
<reference evidence="2" key="2">
    <citation type="journal article" date="2018" name="Mol. Plant Microbe Interact.">
        <title>Genome sequence resources for the wheat stripe rust pathogen (Puccinia striiformis f. sp. tritici) and the barley stripe rust pathogen (Puccinia striiformis f. sp. hordei).</title>
        <authorList>
            <person name="Xia C."/>
            <person name="Wang M."/>
            <person name="Yin C."/>
            <person name="Cornejo O.E."/>
            <person name="Hulbert S.H."/>
            <person name="Chen X."/>
        </authorList>
    </citation>
    <scope>NUCLEOTIDE SEQUENCE [LARGE SCALE GENOMIC DNA]</scope>
    <source>
        <strain evidence="2">93-210</strain>
    </source>
</reference>